<organism evidence="1 2">
    <name type="scientific">Bacteroides xylanisolvens</name>
    <dbReference type="NCBI Taxonomy" id="371601"/>
    <lineage>
        <taxon>Bacteria</taxon>
        <taxon>Pseudomonadati</taxon>
        <taxon>Bacteroidota</taxon>
        <taxon>Bacteroidia</taxon>
        <taxon>Bacteroidales</taxon>
        <taxon>Bacteroidaceae</taxon>
        <taxon>Bacteroides</taxon>
    </lineage>
</organism>
<evidence type="ECO:0000313" key="1">
    <source>
        <dbReference type="EMBL" id="RGK61776.1"/>
    </source>
</evidence>
<sequence length="64" mass="7197">MYSGRIRQMATEFAEQKGRAEGTAVEKGKAEEHRIIVGQLKRISMSFDVIREVTGLSDSKIDKL</sequence>
<evidence type="ECO:0000313" key="2">
    <source>
        <dbReference type="Proteomes" id="UP000261210"/>
    </source>
</evidence>
<accession>A0A3E4NDX3</accession>
<dbReference type="RefSeq" id="WP_074910682.1">
    <property type="nucleotide sequence ID" value="NZ_CP042282.1"/>
</dbReference>
<comment type="caution">
    <text evidence="1">The sequence shown here is derived from an EMBL/GenBank/DDBJ whole genome shotgun (WGS) entry which is preliminary data.</text>
</comment>
<name>A0A3E4NDX3_9BACE</name>
<proteinExistence type="predicted"/>
<protein>
    <recommendedName>
        <fullName evidence="3">Transposase</fullName>
    </recommendedName>
</protein>
<gene>
    <name evidence="1" type="ORF">DXD03_12230</name>
</gene>
<evidence type="ECO:0008006" key="3">
    <source>
        <dbReference type="Google" id="ProtNLM"/>
    </source>
</evidence>
<reference evidence="1 2" key="1">
    <citation type="submission" date="2018-08" db="EMBL/GenBank/DDBJ databases">
        <title>A genome reference for cultivated species of the human gut microbiota.</title>
        <authorList>
            <person name="Zou Y."/>
            <person name="Xue W."/>
            <person name="Luo G."/>
        </authorList>
    </citation>
    <scope>NUCLEOTIDE SEQUENCE [LARGE SCALE GENOMIC DNA]</scope>
    <source>
        <strain evidence="1 2">TF10-34</strain>
    </source>
</reference>
<dbReference type="EMBL" id="QSQU01000016">
    <property type="protein sequence ID" value="RGK61776.1"/>
    <property type="molecule type" value="Genomic_DNA"/>
</dbReference>
<dbReference type="Proteomes" id="UP000261210">
    <property type="component" value="Unassembled WGS sequence"/>
</dbReference>
<dbReference type="AlphaFoldDB" id="A0A3E4NDX3"/>